<feature type="domain" description="Enoyl-CoA hydratase/isomerase" evidence="4">
    <location>
        <begin position="25"/>
        <end position="356"/>
    </location>
</feature>
<dbReference type="PANTHER" id="PTHR43176:SF3">
    <property type="entry name" value="3-HYDROXYISOBUTYRYL-COA HYDROLASE, MITOCHONDRIAL"/>
    <property type="match status" value="1"/>
</dbReference>
<protein>
    <recommendedName>
        <fullName evidence="2">3-hydroxyisobutyryl-CoA hydrolase</fullName>
        <ecNumber evidence="2">3.1.2.4</ecNumber>
    </recommendedName>
</protein>
<dbReference type="InterPro" id="IPR032259">
    <property type="entry name" value="HIBYL-CoA-H"/>
</dbReference>
<evidence type="ECO:0000259" key="4">
    <source>
        <dbReference type="Pfam" id="PF16113"/>
    </source>
</evidence>
<proteinExistence type="predicted"/>
<dbReference type="EC" id="3.1.2.4" evidence="2"/>
<dbReference type="Proteomes" id="UP000805841">
    <property type="component" value="Unassembled WGS sequence"/>
</dbReference>
<keyword evidence="3" id="KW-0378">Hydrolase</keyword>
<dbReference type="SUPFAM" id="SSF52096">
    <property type="entry name" value="ClpP/crotonase"/>
    <property type="match status" value="1"/>
</dbReference>
<comment type="catalytic activity">
    <reaction evidence="1">
        <text>3-hydroxy-2-methylpropanoyl-CoA + H2O = 3-hydroxy-2-methylpropanoate + CoA + H(+)</text>
        <dbReference type="Rhea" id="RHEA:20888"/>
        <dbReference type="ChEBI" id="CHEBI:11805"/>
        <dbReference type="ChEBI" id="CHEBI:15377"/>
        <dbReference type="ChEBI" id="CHEBI:15378"/>
        <dbReference type="ChEBI" id="CHEBI:57287"/>
        <dbReference type="ChEBI" id="CHEBI:57340"/>
        <dbReference type="EC" id="3.1.2.4"/>
    </reaction>
</comment>
<dbReference type="NCBIfam" id="NF004127">
    <property type="entry name" value="PRK05617.1"/>
    <property type="match status" value="1"/>
</dbReference>
<dbReference type="InterPro" id="IPR029045">
    <property type="entry name" value="ClpP/crotonase-like_dom_sf"/>
</dbReference>
<evidence type="ECO:0000256" key="3">
    <source>
        <dbReference type="ARBA" id="ARBA00022801"/>
    </source>
</evidence>
<dbReference type="Gene3D" id="3.90.226.10">
    <property type="entry name" value="2-enoyl-CoA Hydratase, Chain A, domain 1"/>
    <property type="match status" value="1"/>
</dbReference>
<sequence length="359" mass="39059">MTAAATTSDSALQPAVKAHVDNGLGWLTLNRPSGLNTLTLEMLRQLQAALDAWAQDAEVQAVVLRGAGDKAFCAGGDVRALYHSYHHRLALHEAFFSEEYALGLALHHYRKPVLAIIDGYCLGGGMGLAQAAALRVVTQYSQLAMPATAVGFFPDVGGSYFLSHVPGELGTYLGITGERIDAANALYCGLADWYLARERLATLEARLLRIQWSAAPLKDLQNVLAKLGVQVLPEPSLAPLRTAIDHFFGQADVPAMMEQLRQVEVGGSRAWALRTAATMAQRSPLAMAVTHQLLLRGRRLPLEACFAQETHVGKQWLAHGEFLEGIRALLVDKDNQPRWAPRTLAGLDPAIVHSFFERL</sequence>
<evidence type="ECO:0000313" key="6">
    <source>
        <dbReference type="Proteomes" id="UP000805841"/>
    </source>
</evidence>
<evidence type="ECO:0000256" key="2">
    <source>
        <dbReference type="ARBA" id="ARBA00011915"/>
    </source>
</evidence>
<comment type="caution">
    <text evidence="5">The sequence shown here is derived from an EMBL/GenBank/DDBJ whole genome shotgun (WGS) entry which is preliminary data.</text>
</comment>
<dbReference type="Pfam" id="PF16113">
    <property type="entry name" value="ECH_2"/>
    <property type="match status" value="1"/>
</dbReference>
<dbReference type="CDD" id="cd06558">
    <property type="entry name" value="crotonase-like"/>
    <property type="match status" value="1"/>
</dbReference>
<keyword evidence="6" id="KW-1185">Reference proteome</keyword>
<reference evidence="5 6" key="1">
    <citation type="journal article" date="2020" name="Insects">
        <title>Bacteria Belonging to Pseudomonas typographi sp. nov. from the Bark Beetle Ips typographus Have Genomic Potential to Aid in the Host Ecology.</title>
        <authorList>
            <person name="Peral-Aranega E."/>
            <person name="Saati-Santamaria Z."/>
            <person name="Kolarik M."/>
            <person name="Rivas R."/>
            <person name="Garcia-Fraile P."/>
        </authorList>
    </citation>
    <scope>NUCLEOTIDE SEQUENCE [LARGE SCALE GENOMIC DNA]</scope>
    <source>
        <strain evidence="5 6">CA3A</strain>
    </source>
</reference>
<dbReference type="PANTHER" id="PTHR43176">
    <property type="entry name" value="3-HYDROXYISOBUTYRYL-COA HYDROLASE-RELATED"/>
    <property type="match status" value="1"/>
</dbReference>
<evidence type="ECO:0000256" key="1">
    <source>
        <dbReference type="ARBA" id="ARBA00001709"/>
    </source>
</evidence>
<dbReference type="InterPro" id="IPR045004">
    <property type="entry name" value="ECH_dom"/>
</dbReference>
<accession>A0ABR7Z170</accession>
<evidence type="ECO:0000313" key="5">
    <source>
        <dbReference type="EMBL" id="MBD1599220.1"/>
    </source>
</evidence>
<dbReference type="EMBL" id="JAAOCA010000012">
    <property type="protein sequence ID" value="MBD1599220.1"/>
    <property type="molecule type" value="Genomic_DNA"/>
</dbReference>
<organism evidence="5 6">
    <name type="scientific">Pseudomonas typographi</name>
    <dbReference type="NCBI Taxonomy" id="2715964"/>
    <lineage>
        <taxon>Bacteria</taxon>
        <taxon>Pseudomonadati</taxon>
        <taxon>Pseudomonadota</taxon>
        <taxon>Gammaproteobacteria</taxon>
        <taxon>Pseudomonadales</taxon>
        <taxon>Pseudomonadaceae</taxon>
        <taxon>Pseudomonas</taxon>
    </lineage>
</organism>
<gene>
    <name evidence="5" type="ORF">HAQ05_10970</name>
</gene>
<dbReference type="RefSeq" id="WP_190420328.1">
    <property type="nucleotide sequence ID" value="NZ_JAAOCA010000012.1"/>
</dbReference>
<name>A0ABR7Z170_9PSED</name>